<sequence length="90" mass="9242">MKWGGGEFTYPGLAHAAAEASGTTMAAKNLPVEDFRQMLVRNGVDEDTAGFLAPLQADAAAGYLDGDPAAMLALLGRPVTPPATAVRANL</sequence>
<gene>
    <name evidence="1" type="ORF">G6N77_17445</name>
</gene>
<evidence type="ECO:0000313" key="2">
    <source>
        <dbReference type="Proteomes" id="UP000479226"/>
    </source>
</evidence>
<dbReference type="Gene3D" id="3.90.25.10">
    <property type="entry name" value="UDP-galactose 4-epimerase, domain 1"/>
    <property type="match status" value="1"/>
</dbReference>
<dbReference type="RefSeq" id="WP_165183447.1">
    <property type="nucleotide sequence ID" value="NZ_JAAKZI010000042.1"/>
</dbReference>
<reference evidence="1 2" key="1">
    <citation type="submission" date="2020-02" db="EMBL/GenBank/DDBJ databases">
        <title>Genome sequence of the type strain DSM 27180 of Arthrobacter silviterrae.</title>
        <authorList>
            <person name="Gao J."/>
            <person name="Sun J."/>
        </authorList>
    </citation>
    <scope>NUCLEOTIDE SEQUENCE [LARGE SCALE GENOMIC DNA]</scope>
    <source>
        <strain evidence="1 2">DSM 27180</strain>
    </source>
</reference>
<proteinExistence type="predicted"/>
<name>A0ABX0DEC4_9MICC</name>
<dbReference type="EMBL" id="JAAKZI010000042">
    <property type="protein sequence ID" value="NGN85234.1"/>
    <property type="molecule type" value="Genomic_DNA"/>
</dbReference>
<keyword evidence="2" id="KW-1185">Reference proteome</keyword>
<organism evidence="1 2">
    <name type="scientific">Arthrobacter silviterrae</name>
    <dbReference type="NCBI Taxonomy" id="2026658"/>
    <lineage>
        <taxon>Bacteria</taxon>
        <taxon>Bacillati</taxon>
        <taxon>Actinomycetota</taxon>
        <taxon>Actinomycetes</taxon>
        <taxon>Micrococcales</taxon>
        <taxon>Micrococcaceae</taxon>
        <taxon>Arthrobacter</taxon>
    </lineage>
</organism>
<comment type="caution">
    <text evidence="1">The sequence shown here is derived from an EMBL/GenBank/DDBJ whole genome shotgun (WGS) entry which is preliminary data.</text>
</comment>
<evidence type="ECO:0000313" key="1">
    <source>
        <dbReference type="EMBL" id="NGN85234.1"/>
    </source>
</evidence>
<accession>A0ABX0DEC4</accession>
<protein>
    <submittedName>
        <fullName evidence="1">Uncharacterized protein</fullName>
    </submittedName>
</protein>
<dbReference type="Proteomes" id="UP000479226">
    <property type="component" value="Unassembled WGS sequence"/>
</dbReference>